<dbReference type="Proteomes" id="UP001501496">
    <property type="component" value="Unassembled WGS sequence"/>
</dbReference>
<keyword evidence="1" id="KW-0472">Membrane</keyword>
<feature type="transmembrane region" description="Helical" evidence="1">
    <location>
        <begin position="39"/>
        <end position="59"/>
    </location>
</feature>
<feature type="transmembrane region" description="Helical" evidence="1">
    <location>
        <begin position="138"/>
        <end position="159"/>
    </location>
</feature>
<gene>
    <name evidence="2" type="ORF">GCM10022291_25580</name>
</gene>
<dbReference type="EMBL" id="BAABCA010000005">
    <property type="protein sequence ID" value="GAA4237752.1"/>
    <property type="molecule type" value="Genomic_DNA"/>
</dbReference>
<feature type="transmembrane region" description="Helical" evidence="1">
    <location>
        <begin position="12"/>
        <end position="32"/>
    </location>
</feature>
<protein>
    <submittedName>
        <fullName evidence="2">Uncharacterized protein</fullName>
    </submittedName>
</protein>
<keyword evidence="1" id="KW-1133">Transmembrane helix</keyword>
<proteinExistence type="predicted"/>
<feature type="transmembrane region" description="Helical" evidence="1">
    <location>
        <begin position="210"/>
        <end position="229"/>
    </location>
</feature>
<sequence length="234" mass="27910">MILKYLTENFNFITYGLELLAAIVGAFCYGAYKNTTTKWFIYFLFYVVFVECVGASLMYFRAHSIIKFINRFGVRSTSWYNLFWFFGSTLFLLVFYYKLVQSKLYKQLLLGLMLVFVIIFAGYTVFNFQGFLKSHPLFYSMLCAGVILLSVSLYFIDFIKRDAIIKAFSTFSFYISIVFLVWWIIIAPTLIFNPYNTENDWDFVNLKRRIFLFSNMFMYLTYTFALIWCRPEQK</sequence>
<evidence type="ECO:0000256" key="1">
    <source>
        <dbReference type="SAM" id="Phobius"/>
    </source>
</evidence>
<dbReference type="RefSeq" id="WP_344788667.1">
    <property type="nucleotide sequence ID" value="NZ_BAABCA010000005.1"/>
</dbReference>
<accession>A0ABP8CCZ1</accession>
<name>A0ABP8CCZ1_9FLAO</name>
<evidence type="ECO:0000313" key="2">
    <source>
        <dbReference type="EMBL" id="GAA4237752.1"/>
    </source>
</evidence>
<evidence type="ECO:0000313" key="3">
    <source>
        <dbReference type="Proteomes" id="UP001501496"/>
    </source>
</evidence>
<feature type="transmembrane region" description="Helical" evidence="1">
    <location>
        <begin position="171"/>
        <end position="190"/>
    </location>
</feature>
<organism evidence="2 3">
    <name type="scientific">Postechiella marina</name>
    <dbReference type="NCBI Taxonomy" id="943941"/>
    <lineage>
        <taxon>Bacteria</taxon>
        <taxon>Pseudomonadati</taxon>
        <taxon>Bacteroidota</taxon>
        <taxon>Flavobacteriia</taxon>
        <taxon>Flavobacteriales</taxon>
        <taxon>Flavobacteriaceae</taxon>
        <taxon>Postechiella</taxon>
    </lineage>
</organism>
<keyword evidence="3" id="KW-1185">Reference proteome</keyword>
<feature type="transmembrane region" description="Helical" evidence="1">
    <location>
        <begin position="79"/>
        <end position="96"/>
    </location>
</feature>
<reference evidence="3" key="1">
    <citation type="journal article" date="2019" name="Int. J. Syst. Evol. Microbiol.">
        <title>The Global Catalogue of Microorganisms (GCM) 10K type strain sequencing project: providing services to taxonomists for standard genome sequencing and annotation.</title>
        <authorList>
            <consortium name="The Broad Institute Genomics Platform"/>
            <consortium name="The Broad Institute Genome Sequencing Center for Infectious Disease"/>
            <person name="Wu L."/>
            <person name="Ma J."/>
        </authorList>
    </citation>
    <scope>NUCLEOTIDE SEQUENCE [LARGE SCALE GENOMIC DNA]</scope>
    <source>
        <strain evidence="3">JCM 17630</strain>
    </source>
</reference>
<feature type="transmembrane region" description="Helical" evidence="1">
    <location>
        <begin position="108"/>
        <end position="126"/>
    </location>
</feature>
<comment type="caution">
    <text evidence="2">The sequence shown here is derived from an EMBL/GenBank/DDBJ whole genome shotgun (WGS) entry which is preliminary data.</text>
</comment>
<keyword evidence="1" id="KW-0812">Transmembrane</keyword>